<dbReference type="Proteomes" id="UP000722791">
    <property type="component" value="Unassembled WGS sequence"/>
</dbReference>
<keyword evidence="3" id="KW-1185">Reference proteome</keyword>
<evidence type="ECO:0008006" key="4">
    <source>
        <dbReference type="Google" id="ProtNLM"/>
    </source>
</evidence>
<organism evidence="1 3">
    <name type="scientific">Volvox reticuliferus</name>
    <dbReference type="NCBI Taxonomy" id="1737510"/>
    <lineage>
        <taxon>Eukaryota</taxon>
        <taxon>Viridiplantae</taxon>
        <taxon>Chlorophyta</taxon>
        <taxon>core chlorophytes</taxon>
        <taxon>Chlorophyceae</taxon>
        <taxon>CS clade</taxon>
        <taxon>Chlamydomonadales</taxon>
        <taxon>Volvocaceae</taxon>
        <taxon>Volvox</taxon>
    </lineage>
</organism>
<dbReference type="Proteomes" id="UP000747110">
    <property type="component" value="Unassembled WGS sequence"/>
</dbReference>
<protein>
    <recommendedName>
        <fullName evidence="4">Peptidylprolyl isomerase</fullName>
    </recommendedName>
</protein>
<dbReference type="PANTHER" id="PTHR46873">
    <property type="entry name" value="EXPRESSED PROTEIN"/>
    <property type="match status" value="1"/>
</dbReference>
<gene>
    <name evidence="1" type="ORF">Vretifemale_2890</name>
    <name evidence="2" type="ORF">Vretimale_4266</name>
</gene>
<dbReference type="PANTHER" id="PTHR46873:SF1">
    <property type="entry name" value="EXPRESSED PROTEIN"/>
    <property type="match status" value="1"/>
</dbReference>
<dbReference type="Gene3D" id="2.40.100.10">
    <property type="entry name" value="Cyclophilin-like"/>
    <property type="match status" value="1"/>
</dbReference>
<comment type="caution">
    <text evidence="1">The sequence shown here is derived from an EMBL/GenBank/DDBJ whole genome shotgun (WGS) entry which is preliminary data.</text>
</comment>
<dbReference type="EMBL" id="BNCP01000004">
    <property type="protein sequence ID" value="GIL72534.1"/>
    <property type="molecule type" value="Genomic_DNA"/>
</dbReference>
<proteinExistence type="predicted"/>
<reference evidence="1" key="1">
    <citation type="journal article" date="2021" name="Proc. Natl. Acad. Sci. U.S.A.">
        <title>Three genomes in the algal genus Volvox reveal the fate of a haploid sex-determining region after a transition to homothallism.</title>
        <authorList>
            <person name="Yamamoto K."/>
            <person name="Hamaji T."/>
            <person name="Kawai-Toyooka H."/>
            <person name="Matsuzaki R."/>
            <person name="Takahashi F."/>
            <person name="Nishimura Y."/>
            <person name="Kawachi M."/>
            <person name="Noguchi H."/>
            <person name="Minakuchi Y."/>
            <person name="Umen J.G."/>
            <person name="Toyoda A."/>
            <person name="Nozaki H."/>
        </authorList>
    </citation>
    <scope>NUCLEOTIDE SEQUENCE</scope>
    <source>
        <strain evidence="2">NIES-3785</strain>
        <strain evidence="1">NIES-3786</strain>
    </source>
</reference>
<dbReference type="SUPFAM" id="SSF50891">
    <property type="entry name" value="Cyclophilin-like"/>
    <property type="match status" value="1"/>
</dbReference>
<evidence type="ECO:0000313" key="1">
    <source>
        <dbReference type="EMBL" id="GIL72534.1"/>
    </source>
</evidence>
<dbReference type="OrthoDB" id="532384at2759"/>
<name>A0A8J4C178_9CHLO</name>
<dbReference type="AlphaFoldDB" id="A0A8J4C178"/>
<evidence type="ECO:0000313" key="2">
    <source>
        <dbReference type="EMBL" id="GIL99024.1"/>
    </source>
</evidence>
<dbReference type="InterPro" id="IPR029000">
    <property type="entry name" value="Cyclophilin-like_dom_sf"/>
</dbReference>
<accession>A0A8J4C178</accession>
<sequence length="341" mass="37196">MAHAHSRSGPLHAMRIRLGSILTGFTLLLAGVTLVLLYKTTSIHRSPLQGSKLSELEKAGSTALLNTLAVAGIQCRVQWGVELWGDAMVWGDLHHTESEGECCAACYEHRSTAARGGLDKGTNSSACNTWVFCGDPQRCGSRYGECWLKHHPALPPADAPQANGNTMWNSGIVYDDTAVAQAYEKYLKLTMHTVLGDLIVTLLPELAPNVVREIRREVLVLSQRGKGCGNCKFYRAEDFGIQGVILNPGCYIGTPDKGHPNGTDPKRKIPPGYVCRAGMAGSPHFFINFFDADWGDALCWGRVDDLSLAKIISKRPIKVKATPNELSMLVDELSFNMTLSQ</sequence>
<evidence type="ECO:0000313" key="3">
    <source>
        <dbReference type="Proteomes" id="UP000747110"/>
    </source>
</evidence>
<dbReference type="EMBL" id="BNCQ01000006">
    <property type="protein sequence ID" value="GIL99024.1"/>
    <property type="molecule type" value="Genomic_DNA"/>
</dbReference>